<organism evidence="3 4">
    <name type="scientific">Curtobacterium oceanosedimentum</name>
    <dbReference type="NCBI Taxonomy" id="465820"/>
    <lineage>
        <taxon>Bacteria</taxon>
        <taxon>Bacillati</taxon>
        <taxon>Actinomycetota</taxon>
        <taxon>Actinomycetes</taxon>
        <taxon>Micrococcales</taxon>
        <taxon>Microbacteriaceae</taxon>
        <taxon>Curtobacterium</taxon>
    </lineage>
</organism>
<dbReference type="PROSITE" id="PS01047">
    <property type="entry name" value="HMA_1"/>
    <property type="match status" value="1"/>
</dbReference>
<name>A0A147DN60_9MICO</name>
<accession>A0A147DN60</accession>
<dbReference type="InterPro" id="IPR017969">
    <property type="entry name" value="Heavy-metal-associated_CS"/>
</dbReference>
<keyword evidence="1" id="KW-0479">Metal-binding</keyword>
<sequence>MTTETVAVTGMTCEHCVTSVTEEVSELAGVTDVAVDLVPGGSSSVTVTSDSPIDDQALRAAIAEAGYEVVTR</sequence>
<dbReference type="CDD" id="cd00371">
    <property type="entry name" value="HMA"/>
    <property type="match status" value="1"/>
</dbReference>
<dbReference type="Gene3D" id="3.30.70.100">
    <property type="match status" value="1"/>
</dbReference>
<evidence type="ECO:0000313" key="3">
    <source>
        <dbReference type="EMBL" id="KTR50825.1"/>
    </source>
</evidence>
<dbReference type="SUPFAM" id="SSF55008">
    <property type="entry name" value="HMA, heavy metal-associated domain"/>
    <property type="match status" value="1"/>
</dbReference>
<dbReference type="GO" id="GO:0046872">
    <property type="term" value="F:metal ion binding"/>
    <property type="evidence" value="ECO:0007669"/>
    <property type="project" value="UniProtKB-KW"/>
</dbReference>
<dbReference type="AlphaFoldDB" id="A0A147DN60"/>
<dbReference type="Proteomes" id="UP000072763">
    <property type="component" value="Unassembled WGS sequence"/>
</dbReference>
<evidence type="ECO:0000259" key="2">
    <source>
        <dbReference type="PROSITE" id="PS50846"/>
    </source>
</evidence>
<dbReference type="InterPro" id="IPR036163">
    <property type="entry name" value="HMA_dom_sf"/>
</dbReference>
<feature type="domain" description="HMA" evidence="2">
    <location>
        <begin position="2"/>
        <end position="70"/>
    </location>
</feature>
<reference evidence="3 4" key="1">
    <citation type="journal article" date="2016" name="Front. Microbiol.">
        <title>Genomic Resource of Rice Seed Associated Bacteria.</title>
        <authorList>
            <person name="Midha S."/>
            <person name="Bansal K."/>
            <person name="Sharma S."/>
            <person name="Kumar N."/>
            <person name="Patil P.P."/>
            <person name="Chaudhry V."/>
            <person name="Patil P.B."/>
        </authorList>
    </citation>
    <scope>NUCLEOTIDE SEQUENCE [LARGE SCALE GENOMIC DNA]</scope>
    <source>
        <strain evidence="3 4">NS359</strain>
    </source>
</reference>
<dbReference type="InterPro" id="IPR006121">
    <property type="entry name" value="HMA_dom"/>
</dbReference>
<gene>
    <name evidence="3" type="ORF">NS359_13155</name>
</gene>
<protein>
    <recommendedName>
        <fullName evidence="2">HMA domain-containing protein</fullName>
    </recommendedName>
</protein>
<dbReference type="Pfam" id="PF00403">
    <property type="entry name" value="HMA"/>
    <property type="match status" value="1"/>
</dbReference>
<dbReference type="PATRIC" id="fig|465820.4.peg.2953"/>
<dbReference type="OrthoDB" id="9813965at2"/>
<dbReference type="RefSeq" id="WP_058750401.1">
    <property type="nucleotide sequence ID" value="NZ_LDRC01000072.1"/>
</dbReference>
<evidence type="ECO:0000256" key="1">
    <source>
        <dbReference type="ARBA" id="ARBA00022723"/>
    </source>
</evidence>
<dbReference type="PROSITE" id="PS50846">
    <property type="entry name" value="HMA_2"/>
    <property type="match status" value="1"/>
</dbReference>
<dbReference type="EMBL" id="LDRC01000072">
    <property type="protein sequence ID" value="KTR50825.1"/>
    <property type="molecule type" value="Genomic_DNA"/>
</dbReference>
<proteinExistence type="predicted"/>
<dbReference type="STRING" id="465820.NS263_00210"/>
<evidence type="ECO:0000313" key="4">
    <source>
        <dbReference type="Proteomes" id="UP000072763"/>
    </source>
</evidence>
<comment type="caution">
    <text evidence="3">The sequence shown here is derived from an EMBL/GenBank/DDBJ whole genome shotgun (WGS) entry which is preliminary data.</text>
</comment>